<organism evidence="1 2">
    <name type="scientific">Sulfobacillus harzensis</name>
    <dbReference type="NCBI Taxonomy" id="2729629"/>
    <lineage>
        <taxon>Bacteria</taxon>
        <taxon>Bacillati</taxon>
        <taxon>Bacillota</taxon>
        <taxon>Clostridia</taxon>
        <taxon>Eubacteriales</taxon>
        <taxon>Clostridiales Family XVII. Incertae Sedis</taxon>
        <taxon>Sulfobacillus</taxon>
    </lineage>
</organism>
<evidence type="ECO:0000313" key="2">
    <source>
        <dbReference type="Proteomes" id="UP000533476"/>
    </source>
</evidence>
<accession>A0A7Y0L232</accession>
<gene>
    <name evidence="1" type="ORF">HIJ39_05870</name>
</gene>
<evidence type="ECO:0000313" key="1">
    <source>
        <dbReference type="EMBL" id="NMP21878.1"/>
    </source>
</evidence>
<proteinExistence type="predicted"/>
<dbReference type="EMBL" id="JABBVZ010000013">
    <property type="protein sequence ID" value="NMP21878.1"/>
    <property type="molecule type" value="Genomic_DNA"/>
</dbReference>
<sequence length="152" mass="15252">MARRTGPLTAAEQAQLAAYHRKYLAAGLATAPADRPRAEAALARAYELAGHTPVPVIWVDSPLTANLLIAMLQRQRAGHPSDQGGRDSLGASLGVSLGASLGASLRTSLRTSLGASLGVSLGASLGVSLGASLGVSLGASLGASLRTSLRTS</sequence>
<keyword evidence="2" id="KW-1185">Reference proteome</keyword>
<reference evidence="1 2" key="1">
    <citation type="submission" date="2020-04" db="EMBL/GenBank/DDBJ databases">
        <authorList>
            <person name="Zhang R."/>
            <person name="Schippers A."/>
        </authorList>
    </citation>
    <scope>NUCLEOTIDE SEQUENCE [LARGE SCALE GENOMIC DNA]</scope>
    <source>
        <strain evidence="1 2">DSM 109850</strain>
    </source>
</reference>
<dbReference type="RefSeq" id="WP_243239379.1">
    <property type="nucleotide sequence ID" value="NZ_JABBVZ010000013.1"/>
</dbReference>
<feature type="non-terminal residue" evidence="1">
    <location>
        <position position="152"/>
    </location>
</feature>
<name>A0A7Y0L232_9FIRM</name>
<dbReference type="AlphaFoldDB" id="A0A7Y0L232"/>
<protein>
    <submittedName>
        <fullName evidence="1">Uncharacterized protein</fullName>
    </submittedName>
</protein>
<comment type="caution">
    <text evidence="1">The sequence shown here is derived from an EMBL/GenBank/DDBJ whole genome shotgun (WGS) entry which is preliminary data.</text>
</comment>
<dbReference type="Proteomes" id="UP000533476">
    <property type="component" value="Unassembled WGS sequence"/>
</dbReference>